<proteinExistence type="predicted"/>
<gene>
    <name evidence="1" type="ORF">PITCH_A1340005</name>
</gene>
<evidence type="ECO:0000313" key="1">
    <source>
        <dbReference type="EMBL" id="SPD72419.1"/>
    </source>
</evidence>
<accession>A0A445MSL5</accession>
<organism evidence="1">
    <name type="scientific">uncultured Desulfobacterium sp</name>
    <dbReference type="NCBI Taxonomy" id="201089"/>
    <lineage>
        <taxon>Bacteria</taxon>
        <taxon>Pseudomonadati</taxon>
        <taxon>Thermodesulfobacteriota</taxon>
        <taxon>Desulfobacteria</taxon>
        <taxon>Desulfobacterales</taxon>
        <taxon>Desulfobacteriaceae</taxon>
        <taxon>Desulfobacterium</taxon>
        <taxon>environmental samples</taxon>
    </lineage>
</organism>
<dbReference type="AlphaFoldDB" id="A0A445MSL5"/>
<dbReference type="EMBL" id="OJIN01000040">
    <property type="protein sequence ID" value="SPD72419.1"/>
    <property type="molecule type" value="Genomic_DNA"/>
</dbReference>
<protein>
    <submittedName>
        <fullName evidence="1">Uncharacterized protein</fullName>
    </submittedName>
</protein>
<reference evidence="1" key="1">
    <citation type="submission" date="2018-01" db="EMBL/GenBank/DDBJ databases">
        <authorList>
            <person name="Regsiter A."/>
            <person name="William W."/>
        </authorList>
    </citation>
    <scope>NUCLEOTIDE SEQUENCE</scope>
    <source>
        <strain evidence="1">TRIP AH-1</strain>
    </source>
</reference>
<name>A0A445MSL5_9BACT</name>
<sequence length="51" mass="5904">MLTDNYNSHAKQYNYMLLHKINVGIIVGHDNESKDRAKMVYHREEGVGLSI</sequence>